<evidence type="ECO:0000313" key="1">
    <source>
        <dbReference type="EMBL" id="ARM76854.1"/>
    </source>
</evidence>
<accession>A0A1W6K335</accession>
<evidence type="ECO:0008006" key="3">
    <source>
        <dbReference type="Google" id="ProtNLM"/>
    </source>
</evidence>
<dbReference type="PANTHER" id="PTHR34631:SF3">
    <property type="entry name" value="ISSOD12 TRANSPOSASE TNPA_ISSOD12"/>
    <property type="match status" value="1"/>
</dbReference>
<sequence length="147" mass="17692">MGKKTNGEKNSNIAVYHITFPYYIFEQWFTLLEDENRKRKKILKAPLEFNYFLSILAQYFPNRQIEAILKILVEYNIIPYSLDYTTIWKRLQNKQNIDYYKLIDNKKNNKILKLIIMFDNKKNKFVNVQISVEDKNNVVSIFHGDIT</sequence>
<proteinExistence type="predicted"/>
<dbReference type="EMBL" id="CP020477">
    <property type="protein sequence ID" value="ARM76854.1"/>
    <property type="molecule type" value="Genomic_DNA"/>
</dbReference>
<dbReference type="GeneID" id="41591865"/>
<gene>
    <name evidence="1" type="ORF">B6F84_13045</name>
</gene>
<reference evidence="1 2" key="1">
    <citation type="submission" date="2017-03" db="EMBL/GenBank/DDBJ databases">
        <title>Sulfur activation and transportation mechanism of thermophilic Archaea Acidianus manzaensis YN-25.</title>
        <authorList>
            <person name="Ma Y."/>
            <person name="Yang Y."/>
            <person name="Xia J."/>
        </authorList>
    </citation>
    <scope>NUCLEOTIDE SEQUENCE [LARGE SCALE GENOMIC DNA]</scope>
    <source>
        <strain evidence="1 2">YN-25</strain>
    </source>
</reference>
<dbReference type="STRING" id="282676.B6F84_13045"/>
<organism evidence="1 2">
    <name type="scientific">Acidianus manzaensis</name>
    <dbReference type="NCBI Taxonomy" id="282676"/>
    <lineage>
        <taxon>Archaea</taxon>
        <taxon>Thermoproteota</taxon>
        <taxon>Thermoprotei</taxon>
        <taxon>Sulfolobales</taxon>
        <taxon>Sulfolobaceae</taxon>
        <taxon>Acidianus</taxon>
    </lineage>
</organism>
<dbReference type="OrthoDB" id="110773at2157"/>
<dbReference type="RefSeq" id="WP_148692648.1">
    <property type="nucleotide sequence ID" value="NZ_CP020477.1"/>
</dbReference>
<keyword evidence="2" id="KW-1185">Reference proteome</keyword>
<dbReference type="InterPro" id="IPR053172">
    <property type="entry name" value="Tn903_transposase"/>
</dbReference>
<evidence type="ECO:0000313" key="2">
    <source>
        <dbReference type="Proteomes" id="UP000193404"/>
    </source>
</evidence>
<protein>
    <recommendedName>
        <fullName evidence="3">Transposase</fullName>
    </recommendedName>
</protein>
<dbReference type="AlphaFoldDB" id="A0A1W6K335"/>
<name>A0A1W6K335_9CREN</name>
<dbReference type="KEGG" id="aman:B6F84_13045"/>
<dbReference type="Proteomes" id="UP000193404">
    <property type="component" value="Chromosome"/>
</dbReference>
<dbReference type="PANTHER" id="PTHR34631">
    <property type="match status" value="1"/>
</dbReference>